<evidence type="ECO:0000256" key="5">
    <source>
        <dbReference type="ARBA" id="ARBA00022833"/>
    </source>
</evidence>
<feature type="compositionally biased region" description="Basic residues" evidence="9">
    <location>
        <begin position="90"/>
        <end position="99"/>
    </location>
</feature>
<dbReference type="PROSITE" id="PS50119">
    <property type="entry name" value="ZF_BBOX"/>
    <property type="match status" value="2"/>
</dbReference>
<evidence type="ECO:0000256" key="9">
    <source>
        <dbReference type="SAM" id="MobiDB-lite"/>
    </source>
</evidence>
<keyword evidence="5" id="KW-0862">Zinc</keyword>
<feature type="coiled-coil region" evidence="8">
    <location>
        <begin position="1065"/>
        <end position="1117"/>
    </location>
</feature>
<evidence type="ECO:0000256" key="6">
    <source>
        <dbReference type="PROSITE-ProRule" id="PRU00024"/>
    </source>
</evidence>
<feature type="compositionally biased region" description="Basic and acidic residues" evidence="9">
    <location>
        <begin position="128"/>
        <end position="139"/>
    </location>
</feature>
<dbReference type="PROSITE" id="PS00518">
    <property type="entry name" value="ZF_RING_1"/>
    <property type="match status" value="1"/>
</dbReference>
<gene>
    <name evidence="12" type="ORF">PMEA_00015570</name>
</gene>
<keyword evidence="8" id="KW-0175">Coiled coil</keyword>
<evidence type="ECO:0000313" key="12">
    <source>
        <dbReference type="EMBL" id="CAH3133846.1"/>
    </source>
</evidence>
<dbReference type="PROSITE" id="PS50089">
    <property type="entry name" value="ZF_RING_2"/>
    <property type="match status" value="1"/>
</dbReference>
<feature type="compositionally biased region" description="Polar residues" evidence="9">
    <location>
        <begin position="178"/>
        <end position="188"/>
    </location>
</feature>
<feature type="region of interest" description="Disordered" evidence="9">
    <location>
        <begin position="1"/>
        <end position="37"/>
    </location>
</feature>
<dbReference type="Proteomes" id="UP001159428">
    <property type="component" value="Unassembled WGS sequence"/>
</dbReference>
<feature type="region of interest" description="Disordered" evidence="9">
    <location>
        <begin position="74"/>
        <end position="214"/>
    </location>
</feature>
<dbReference type="GO" id="GO:0008270">
    <property type="term" value="F:zinc ion binding"/>
    <property type="evidence" value="ECO:0007669"/>
    <property type="project" value="UniProtKB-KW"/>
</dbReference>
<feature type="repeat" description="NHL" evidence="7">
    <location>
        <begin position="1372"/>
        <end position="1412"/>
    </location>
</feature>
<keyword evidence="13" id="KW-1185">Reference proteome</keyword>
<dbReference type="SMART" id="SM00184">
    <property type="entry name" value="RING"/>
    <property type="match status" value="1"/>
</dbReference>
<feature type="domain" description="B box-type" evidence="11">
    <location>
        <begin position="965"/>
        <end position="1012"/>
    </location>
</feature>
<dbReference type="InterPro" id="IPR017907">
    <property type="entry name" value="Znf_RING_CS"/>
</dbReference>
<feature type="repeat" description="NHL" evidence="7">
    <location>
        <begin position="1245"/>
        <end position="1276"/>
    </location>
</feature>
<dbReference type="InterPro" id="IPR047153">
    <property type="entry name" value="TRIM45/56/19-like"/>
</dbReference>
<dbReference type="CDD" id="cd05819">
    <property type="entry name" value="NHL"/>
    <property type="match status" value="1"/>
</dbReference>
<keyword evidence="4 6" id="KW-0863">Zinc-finger</keyword>
<dbReference type="InterPro" id="IPR013083">
    <property type="entry name" value="Znf_RING/FYVE/PHD"/>
</dbReference>
<keyword evidence="3" id="KW-0677">Repeat</keyword>
<feature type="repeat" description="NHL" evidence="7">
    <location>
        <begin position="1280"/>
        <end position="1323"/>
    </location>
</feature>
<comment type="caution">
    <text evidence="12">The sequence shown here is derived from an EMBL/GenBank/DDBJ whole genome shotgun (WGS) entry which is preliminary data.</text>
</comment>
<keyword evidence="2" id="KW-0479">Metal-binding</keyword>
<dbReference type="SUPFAM" id="SSF101898">
    <property type="entry name" value="NHL repeat"/>
    <property type="match status" value="1"/>
</dbReference>
<keyword evidence="1" id="KW-0597">Phosphoprotein</keyword>
<feature type="domain" description="B box-type" evidence="11">
    <location>
        <begin position="1025"/>
        <end position="1068"/>
    </location>
</feature>
<evidence type="ECO:0000313" key="13">
    <source>
        <dbReference type="Proteomes" id="UP001159428"/>
    </source>
</evidence>
<dbReference type="Gene3D" id="3.30.160.60">
    <property type="entry name" value="Classic Zinc Finger"/>
    <property type="match status" value="1"/>
</dbReference>
<name>A0AAU9X265_9CNID</name>
<dbReference type="InterPro" id="IPR027370">
    <property type="entry name" value="Znf-RING_euk"/>
</dbReference>
<dbReference type="SUPFAM" id="SSF57845">
    <property type="entry name" value="B-box zinc-binding domain"/>
    <property type="match status" value="1"/>
</dbReference>
<proteinExistence type="predicted"/>
<dbReference type="InterPro" id="IPR011042">
    <property type="entry name" value="6-blade_b-propeller_TolB-like"/>
</dbReference>
<dbReference type="SUPFAM" id="SSF57850">
    <property type="entry name" value="RING/U-box"/>
    <property type="match status" value="1"/>
</dbReference>
<dbReference type="Gene3D" id="2.120.10.30">
    <property type="entry name" value="TolB, C-terminal domain"/>
    <property type="match status" value="2"/>
</dbReference>
<feature type="coiled-coil region" evidence="8">
    <location>
        <begin position="580"/>
        <end position="690"/>
    </location>
</feature>
<evidence type="ECO:0000256" key="2">
    <source>
        <dbReference type="ARBA" id="ARBA00022723"/>
    </source>
</evidence>
<feature type="compositionally biased region" description="Basic and acidic residues" evidence="9">
    <location>
        <begin position="189"/>
        <end position="199"/>
    </location>
</feature>
<dbReference type="Pfam" id="PF01436">
    <property type="entry name" value="NHL"/>
    <property type="match status" value="2"/>
</dbReference>
<dbReference type="PANTHER" id="PTHR25462">
    <property type="entry name" value="BONUS, ISOFORM C-RELATED"/>
    <property type="match status" value="1"/>
</dbReference>
<feature type="compositionally biased region" description="Polar residues" evidence="9">
    <location>
        <begin position="10"/>
        <end position="19"/>
    </location>
</feature>
<evidence type="ECO:0000256" key="7">
    <source>
        <dbReference type="PROSITE-ProRule" id="PRU00504"/>
    </source>
</evidence>
<accession>A0AAU9X265</accession>
<evidence type="ECO:0000259" key="11">
    <source>
        <dbReference type="PROSITE" id="PS50119"/>
    </source>
</evidence>
<protein>
    <recommendedName>
        <fullName evidence="14">E3 ubiquitin-protein ligase TRIM71</fullName>
    </recommendedName>
</protein>
<reference evidence="12 13" key="1">
    <citation type="submission" date="2022-05" db="EMBL/GenBank/DDBJ databases">
        <authorList>
            <consortium name="Genoscope - CEA"/>
            <person name="William W."/>
        </authorList>
    </citation>
    <scope>NUCLEOTIDE SEQUENCE [LARGE SCALE GENOMIC DNA]</scope>
</reference>
<evidence type="ECO:0000259" key="10">
    <source>
        <dbReference type="PROSITE" id="PS50089"/>
    </source>
</evidence>
<evidence type="ECO:0000256" key="3">
    <source>
        <dbReference type="ARBA" id="ARBA00022737"/>
    </source>
</evidence>
<evidence type="ECO:0000256" key="4">
    <source>
        <dbReference type="ARBA" id="ARBA00022771"/>
    </source>
</evidence>
<organism evidence="12 13">
    <name type="scientific">Pocillopora meandrina</name>
    <dbReference type="NCBI Taxonomy" id="46732"/>
    <lineage>
        <taxon>Eukaryota</taxon>
        <taxon>Metazoa</taxon>
        <taxon>Cnidaria</taxon>
        <taxon>Anthozoa</taxon>
        <taxon>Hexacorallia</taxon>
        <taxon>Scleractinia</taxon>
        <taxon>Astrocoeniina</taxon>
        <taxon>Pocilloporidae</taxon>
        <taxon>Pocillopora</taxon>
    </lineage>
</organism>
<dbReference type="PROSITE" id="PS51125">
    <property type="entry name" value="NHL"/>
    <property type="match status" value="4"/>
</dbReference>
<dbReference type="SMART" id="SM00336">
    <property type="entry name" value="BBOX"/>
    <property type="match status" value="2"/>
</dbReference>
<dbReference type="EMBL" id="CALNXJ010000028">
    <property type="protein sequence ID" value="CAH3133846.1"/>
    <property type="molecule type" value="Genomic_DNA"/>
</dbReference>
<evidence type="ECO:0000256" key="1">
    <source>
        <dbReference type="ARBA" id="ARBA00022553"/>
    </source>
</evidence>
<feature type="domain" description="RING-type" evidence="10">
    <location>
        <begin position="888"/>
        <end position="931"/>
    </location>
</feature>
<feature type="repeat" description="NHL" evidence="7">
    <location>
        <begin position="1416"/>
        <end position="1457"/>
    </location>
</feature>
<sequence length="1457" mass="165788">RERNDGDSAISGSLFSGMTLTAAPAERTTSSDEVNLMGHGDVSLQDKLPKTVIENPQDFGAVLARPIEAELLPKPMQPKVVPQQMSQSATKKKRARHAVRPGYARQPDTKGEPSEPSDMIAEGTVGKTEQESKVEEDQTRATGEVTKLEEESGEPSMPLYSIGTPSSSDENLFEEMKINTTEGNVTKTPSRESLKDLDLNRSTPPQGDKINVDEFNPIDAVSDHSETVSKSSCMEIQDKTLEVSNNTKSLEEDESIFESGKYLDSDEDLSKASGRRIDEGFAGETSLNSAVESEILNSHFTPGSNEQVKQNVEVEFKEERLVMDQKKSDLEEPSKKLNNVLTHLKLQLTSLSKDKRCLKSLEEELLKVYTELCNVKNEKGEEFKRLQMEESQALACDNYDLAEEISNRMEQLKQDLEFARYRLPARDDKVEKALKLRAQITEREVKIYRQNQTTLEEVREEQKECLVRHTDIQATWSAKEKQHLNSDRQRLERTMDHLRLDKEHMEAEGVELSKEILLKTEEFQTKKEGLLLERGALQAEISSLEAKLAKLRTKELELTAFIKEQDNEIDSVKLEFSPQQQALDKQQQEIERRERSLQEEFRLLSSSQEIFDAKVEESQRKEQELTDGITEASEELEKYEKLIKQLEGQQESARVFLNMKHFTFHTDPKVTSLEAKHKEVSQEVKTFTNKVHMGQRRVVTLRKTVNEIESQISDLDAVKKIAIEERNFKEAKRLKEESETLTQQGVESQEKLESLLKELAEDGKLLEEAQKQNADLEVDINEKERLNAVVIVEEASDMIQVLQEQIKRVGDDSLIKALLETEAKTCEVKGCTLKKKHAVNVPNYNHKNEDGSCIQFSSNRLPLLARFCRTDNMDIKTLFHNLREEVSCPVCTNIYKDPKQLPCLHSFCLHCLNQWHRTSHGRDTIRCPKCQALSRVPESGDLKDLPTSFYLNGLIDVLTIRECKTSQVKCGNCDKSNSESSYCFHCCAFYCQKCVIAHNIMKTYKDHRVLALKEFQDKDYEDVMKRPDFCPTEDHNKEELKYFCKTCEMPVCQICVTLDHGAHDMKLIKEEAEIQKSEMRSLVKKQRRNLQAKMKTVNQLDEEFAKLMQQGEDVKRDVQRLVDNLVAVIKAKRQNILSSLEKETRRSLDLVTERKTEIQRQITAIESSLENANKLLTRSSNAEIVQSKKSLDTIFEGVDQTAPIDRDNKSLPAGFVFEKNIKLLETVKTDDIGTLQILQPTTATGELEYPRGIVFHNNGNIFVADNSSRIQIFNGRGEFVRSFGGRGHLDNQLNDPLGLSVDSDGNVIVADRGNSLIKIFSPDGKFLMKIGGQGFFKSPFHCIQYDRYFIVSDNDENCIKVFDRNGNFQYAFGKEGRGDGEFRGPCFIAVNKSGNLMICDGSNDRVQVFEPNGKFIGKFGTKGSSLGEFKFPTSLAILSNDRIAVCDHDNHRIQIFE</sequence>
<dbReference type="Pfam" id="PF00643">
    <property type="entry name" value="zf-B_box"/>
    <property type="match status" value="1"/>
</dbReference>
<dbReference type="Pfam" id="PF13445">
    <property type="entry name" value="zf-RING_UBOX"/>
    <property type="match status" value="1"/>
</dbReference>
<feature type="compositionally biased region" description="Low complexity" evidence="9">
    <location>
        <begin position="74"/>
        <end position="88"/>
    </location>
</feature>
<dbReference type="PANTHER" id="PTHR25462:SF296">
    <property type="entry name" value="MEIOTIC P26, ISOFORM F"/>
    <property type="match status" value="1"/>
</dbReference>
<evidence type="ECO:0000256" key="8">
    <source>
        <dbReference type="SAM" id="Coils"/>
    </source>
</evidence>
<dbReference type="Gene3D" id="3.30.40.10">
    <property type="entry name" value="Zinc/RING finger domain, C3HC4 (zinc finger)"/>
    <property type="match status" value="1"/>
</dbReference>
<feature type="non-terminal residue" evidence="12">
    <location>
        <position position="1"/>
    </location>
</feature>
<evidence type="ECO:0008006" key="14">
    <source>
        <dbReference type="Google" id="ProtNLM"/>
    </source>
</evidence>
<dbReference type="InterPro" id="IPR001258">
    <property type="entry name" value="NHL_repeat"/>
</dbReference>
<feature type="coiled-coil region" evidence="8">
    <location>
        <begin position="481"/>
        <end position="554"/>
    </location>
</feature>
<dbReference type="InterPro" id="IPR000315">
    <property type="entry name" value="Znf_B-box"/>
</dbReference>
<dbReference type="InterPro" id="IPR001841">
    <property type="entry name" value="Znf_RING"/>
</dbReference>
<feature type="coiled-coil region" evidence="8">
    <location>
        <begin position="721"/>
        <end position="812"/>
    </location>
</feature>